<keyword evidence="10" id="KW-1185">Reference proteome</keyword>
<dbReference type="OMA" id="CQATETG"/>
<dbReference type="InterPro" id="IPR027417">
    <property type="entry name" value="P-loop_NTPase"/>
</dbReference>
<dbReference type="InterPro" id="IPR015943">
    <property type="entry name" value="WD40/YVTN_repeat-like_dom_sf"/>
</dbReference>
<protein>
    <recommendedName>
        <fullName evidence="5">Mitochondrial division protein 1</fullName>
    </recommendedName>
</protein>
<gene>
    <name evidence="9" type="ORF">NECHADRAFT_52111</name>
</gene>
<dbReference type="InterPro" id="IPR007111">
    <property type="entry name" value="NACHT_NTPase"/>
</dbReference>
<evidence type="ECO:0000256" key="1">
    <source>
        <dbReference type="ARBA" id="ARBA00022574"/>
    </source>
</evidence>
<feature type="domain" description="NACHT" evidence="8">
    <location>
        <begin position="57"/>
        <end position="198"/>
    </location>
</feature>
<dbReference type="Pfam" id="PF24883">
    <property type="entry name" value="NPHP3_N"/>
    <property type="match status" value="1"/>
</dbReference>
<dbReference type="InterPro" id="IPR019775">
    <property type="entry name" value="WD40_repeat_CS"/>
</dbReference>
<dbReference type="STRING" id="660122.C7ZFU4"/>
<dbReference type="EMBL" id="GG698924">
    <property type="protein sequence ID" value="EEU37007.1"/>
    <property type="molecule type" value="Genomic_DNA"/>
</dbReference>
<dbReference type="RefSeq" id="XP_003042720.1">
    <property type="nucleotide sequence ID" value="XM_003042674.1"/>
</dbReference>
<feature type="repeat" description="WD" evidence="7">
    <location>
        <begin position="742"/>
        <end position="773"/>
    </location>
</feature>
<evidence type="ECO:0000256" key="5">
    <source>
        <dbReference type="ARBA" id="ARBA00039789"/>
    </source>
</evidence>
<dbReference type="PROSITE" id="PS50294">
    <property type="entry name" value="WD_REPEATS_REGION"/>
    <property type="match status" value="5"/>
</dbReference>
<name>C7ZFU4_FUSV7</name>
<keyword evidence="3" id="KW-0175">Coiled coil</keyword>
<dbReference type="PRINTS" id="PR00320">
    <property type="entry name" value="GPROTEINBRPT"/>
</dbReference>
<evidence type="ECO:0000256" key="2">
    <source>
        <dbReference type="ARBA" id="ARBA00022737"/>
    </source>
</evidence>
<keyword evidence="1 7" id="KW-0853">WD repeat</keyword>
<dbReference type="eggNOG" id="KOG0266">
    <property type="taxonomic scope" value="Eukaryota"/>
</dbReference>
<dbReference type="SUPFAM" id="SSF52540">
    <property type="entry name" value="P-loop containing nucleoside triphosphate hydrolases"/>
    <property type="match status" value="1"/>
</dbReference>
<evidence type="ECO:0000313" key="9">
    <source>
        <dbReference type="EMBL" id="EEU37007.1"/>
    </source>
</evidence>
<sequence>MEQDNRDRECLAKLLLTDPQKDKERIQTTRGNPLWDSYHWILEHPGYDTFTNDQSSRVLWIKGDCGKGKTMLLCGVIDQLDRSTDPLSYFFCMATEKHQSSDTDVIRGLIYMVLDHYPSLMPKLRTEYDKTQGKLFEMSNVSLNLQNVLTNMLKDPILEDAVFVIDSLDECTTDRPTLTKLLAHLSSSCRPKWIVSSRVWPEIQKEIGGIQGIVTITLEENKKSVADAVQSYIRTRVDELVKKWDEEDKDNEVYDYMVANAEDTFLWVALVCQRLTESNVYKHRVLEELEQIPKGLHDLYKLMMDRILTSSESDRLKAVLTTACLAHRPLKSKEMAVLVESMERYDEKAIRKTVRSCGSFLAYQDRVIYFVHQSAKEYLLDKRAKEIIPHGVEHHHLQISWRCLDVLKSKRGLKENIYDLGSPGTTARGSSRPKPDPLAPLEYMCLHWAKHLIDSGFAKVQDAETVNKVLQFCQAKFTSWLEALSLLGHLSVAVESIANIESALKSSSAAELIDFLWDARRFVLNHAQVIATAPLQVYSSALVFSPRSSKVREKFEWQVPTWIISKPEMPEHWDACVQTLHVHKRSVGPLAFSPDGKFLAVSREKHVQIFDVALGTSSYQLNFDESLASAAFSSCGTKLAIASQKGRIMILEFGKLKCIQTLEDVDISAVAFSPDGEQLATISSDEAHVWNWRTGGNPVNVLQGHGSYTTSVAFLPKGKLVTGSDDGTAKIWNLVTNSCEQTLQHDASVWSVACSANGRRLATGSKDRTAKIWYQEEHTGKWVCTQTLQHKQEVPTVCFSPDGRILISGSLDNGLRLWDEAGVCIKTLYGHTKRTTSLSVPSTGKLLASGSADGTVKLWDIFTVLSPDPPPAEEECSSSLGDYVSRITNLSFSPNGQILISHSEEGETKLWDIGETCCVPAQEVPDSYQPLLVFSPDHEFLATSSNGDNIRVWDAASGECLLVLQHSHFKKPLAFSKDSQYLFTYDDSKTWVRKLHNPPFPKLDSGQTGTSRSSLRLTTQLGILEAVVPDRFEDVKLVGWGVTLKGDWICRGAEPMLWIPPQYRKLVLDALRKRFAAICPSGRIVTLQVA</sequence>
<keyword evidence="2" id="KW-0677">Repeat</keyword>
<dbReference type="SMART" id="SM00320">
    <property type="entry name" value="WD40"/>
    <property type="match status" value="9"/>
</dbReference>
<dbReference type="PROSITE" id="PS50082">
    <property type="entry name" value="WD_REPEATS_2"/>
    <property type="match status" value="6"/>
</dbReference>
<dbReference type="Pfam" id="PF00400">
    <property type="entry name" value="WD40"/>
    <property type="match status" value="8"/>
</dbReference>
<feature type="repeat" description="WD" evidence="7">
    <location>
        <begin position="828"/>
        <end position="861"/>
    </location>
</feature>
<accession>C7ZFU4</accession>
<dbReference type="InterPro" id="IPR001680">
    <property type="entry name" value="WD40_rpt"/>
</dbReference>
<dbReference type="Proteomes" id="UP000005206">
    <property type="component" value="Chromosome 11"/>
</dbReference>
<comment type="function">
    <text evidence="6">Involved in mitochondrial fission. Acts as an adapter protein required to form mitochondrial fission complexes. Formation of these complexes is required to promote constriction and fission of the mitochondrial compartment at a late step in mitochondrial division.</text>
</comment>
<dbReference type="GeneID" id="9664836"/>
<dbReference type="GO" id="GO:1990234">
    <property type="term" value="C:transferase complex"/>
    <property type="evidence" value="ECO:0007669"/>
    <property type="project" value="UniProtKB-ARBA"/>
</dbReference>
<dbReference type="PANTHER" id="PTHR22847:SF637">
    <property type="entry name" value="WD REPEAT DOMAIN 5B"/>
    <property type="match status" value="1"/>
</dbReference>
<feature type="repeat" description="WD" evidence="7">
    <location>
        <begin position="787"/>
        <end position="819"/>
    </location>
</feature>
<proteinExistence type="inferred from homology"/>
<organism evidence="9 10">
    <name type="scientific">Fusarium vanettenii (strain ATCC MYA-4622 / CBS 123669 / FGSC 9596 / NRRL 45880 / 77-13-4)</name>
    <name type="common">Fusarium solani subsp. pisi</name>
    <dbReference type="NCBI Taxonomy" id="660122"/>
    <lineage>
        <taxon>Eukaryota</taxon>
        <taxon>Fungi</taxon>
        <taxon>Dikarya</taxon>
        <taxon>Ascomycota</taxon>
        <taxon>Pezizomycotina</taxon>
        <taxon>Sordariomycetes</taxon>
        <taxon>Hypocreomycetidae</taxon>
        <taxon>Hypocreales</taxon>
        <taxon>Nectriaceae</taxon>
        <taxon>Fusarium</taxon>
        <taxon>Fusarium solani species complex</taxon>
        <taxon>Fusarium vanettenii</taxon>
    </lineage>
</organism>
<dbReference type="PROSITE" id="PS00678">
    <property type="entry name" value="WD_REPEATS_1"/>
    <property type="match status" value="2"/>
</dbReference>
<dbReference type="SUPFAM" id="SSF50978">
    <property type="entry name" value="WD40 repeat-like"/>
    <property type="match status" value="1"/>
</dbReference>
<dbReference type="InterPro" id="IPR056884">
    <property type="entry name" value="NPHP3-like_N"/>
</dbReference>
<dbReference type="SUPFAM" id="SSF50998">
    <property type="entry name" value="Quinoprotein alcohol dehydrogenase-like"/>
    <property type="match status" value="1"/>
</dbReference>
<dbReference type="HOGENOM" id="CLU_000288_6_16_1"/>
<dbReference type="InParanoid" id="C7ZFU4"/>
<feature type="repeat" description="WD" evidence="7">
    <location>
        <begin position="932"/>
        <end position="963"/>
    </location>
</feature>
<evidence type="ECO:0000256" key="7">
    <source>
        <dbReference type="PROSITE-ProRule" id="PRU00221"/>
    </source>
</evidence>
<dbReference type="CDD" id="cd00200">
    <property type="entry name" value="WD40"/>
    <property type="match status" value="1"/>
</dbReference>
<dbReference type="VEuPathDB" id="FungiDB:NECHADRAFT_52111"/>
<evidence type="ECO:0000313" key="10">
    <source>
        <dbReference type="Proteomes" id="UP000005206"/>
    </source>
</evidence>
<dbReference type="InterPro" id="IPR020472">
    <property type="entry name" value="WD40_PAC1"/>
</dbReference>
<dbReference type="KEGG" id="nhe:NECHADRAFT_52111"/>
<evidence type="ECO:0000259" key="8">
    <source>
        <dbReference type="PROSITE" id="PS50837"/>
    </source>
</evidence>
<feature type="repeat" description="WD" evidence="7">
    <location>
        <begin position="702"/>
        <end position="742"/>
    </location>
</feature>
<evidence type="ECO:0000256" key="6">
    <source>
        <dbReference type="ARBA" id="ARBA00043913"/>
    </source>
</evidence>
<dbReference type="Gene3D" id="3.40.50.300">
    <property type="entry name" value="P-loop containing nucleotide triphosphate hydrolases"/>
    <property type="match status" value="1"/>
</dbReference>
<dbReference type="AlphaFoldDB" id="C7ZFU4"/>
<dbReference type="PROSITE" id="PS50837">
    <property type="entry name" value="NACHT"/>
    <property type="match status" value="1"/>
</dbReference>
<feature type="repeat" description="WD" evidence="7">
    <location>
        <begin position="880"/>
        <end position="913"/>
    </location>
</feature>
<dbReference type="PANTHER" id="PTHR22847">
    <property type="entry name" value="WD40 REPEAT PROTEIN"/>
    <property type="match status" value="1"/>
</dbReference>
<comment type="similarity">
    <text evidence="4">Belongs to the WD repeat MDV1/CAF4 family.</text>
</comment>
<evidence type="ECO:0000256" key="4">
    <source>
        <dbReference type="ARBA" id="ARBA00038415"/>
    </source>
</evidence>
<dbReference type="InterPro" id="IPR011047">
    <property type="entry name" value="Quinoprotein_ADH-like_sf"/>
</dbReference>
<dbReference type="Gene3D" id="2.130.10.10">
    <property type="entry name" value="YVTN repeat-like/Quinoprotein amine dehydrogenase"/>
    <property type="match status" value="3"/>
</dbReference>
<evidence type="ECO:0000256" key="3">
    <source>
        <dbReference type="ARBA" id="ARBA00023054"/>
    </source>
</evidence>
<reference evidence="9 10" key="1">
    <citation type="journal article" date="2009" name="PLoS Genet.">
        <title>The genome of Nectria haematococca: contribution of supernumerary chromosomes to gene expansion.</title>
        <authorList>
            <person name="Coleman J.J."/>
            <person name="Rounsley S.D."/>
            <person name="Rodriguez-Carres M."/>
            <person name="Kuo A."/>
            <person name="Wasmann C.C."/>
            <person name="Grimwood J."/>
            <person name="Schmutz J."/>
            <person name="Taga M."/>
            <person name="White G.J."/>
            <person name="Zhou S."/>
            <person name="Schwartz D.C."/>
            <person name="Freitag M."/>
            <person name="Ma L.J."/>
            <person name="Danchin E.G."/>
            <person name="Henrissat B."/>
            <person name="Coutinho P.M."/>
            <person name="Nelson D.R."/>
            <person name="Straney D."/>
            <person name="Napoli C.A."/>
            <person name="Barker B.M."/>
            <person name="Gribskov M."/>
            <person name="Rep M."/>
            <person name="Kroken S."/>
            <person name="Molnar I."/>
            <person name="Rensing C."/>
            <person name="Kennell J.C."/>
            <person name="Zamora J."/>
            <person name="Farman M.L."/>
            <person name="Selker E.U."/>
            <person name="Salamov A."/>
            <person name="Shapiro H."/>
            <person name="Pangilinan J."/>
            <person name="Lindquist E."/>
            <person name="Lamers C."/>
            <person name="Grigoriev I.V."/>
            <person name="Geiser D.M."/>
            <person name="Covert S.F."/>
            <person name="Temporini E."/>
            <person name="Vanetten H.D."/>
        </authorList>
    </citation>
    <scope>NUCLEOTIDE SEQUENCE [LARGE SCALE GENOMIC DNA]</scope>
    <source>
        <strain evidence="10">ATCC MYA-4622 / CBS 123669 / FGSC 9596 / NRRL 45880 / 77-13-4</strain>
    </source>
</reference>
<dbReference type="OrthoDB" id="538223at2759"/>
<dbReference type="InterPro" id="IPR036322">
    <property type="entry name" value="WD40_repeat_dom_sf"/>
</dbReference>